<accession>A0AAN8TVB9</accession>
<evidence type="ECO:0000313" key="2">
    <source>
        <dbReference type="Proteomes" id="UP001371456"/>
    </source>
</evidence>
<keyword evidence="2" id="KW-1185">Reference proteome</keyword>
<dbReference type="EMBL" id="JBANQN010000003">
    <property type="protein sequence ID" value="KAK6795153.1"/>
    <property type="molecule type" value="Genomic_DNA"/>
</dbReference>
<dbReference type="Proteomes" id="UP001371456">
    <property type="component" value="Unassembled WGS sequence"/>
</dbReference>
<protein>
    <submittedName>
        <fullName evidence="1">Uncharacterized protein</fullName>
    </submittedName>
</protein>
<sequence length="19" mass="2185">MGRLHWLKGCRGAVQNDRS</sequence>
<comment type="caution">
    <text evidence="1">The sequence shown here is derived from an EMBL/GenBank/DDBJ whole genome shotgun (WGS) entry which is preliminary data.</text>
</comment>
<proteinExistence type="predicted"/>
<dbReference type="AlphaFoldDB" id="A0AAN8TVB9"/>
<organism evidence="1 2">
    <name type="scientific">Solanum bulbocastanum</name>
    <name type="common">Wild potato</name>
    <dbReference type="NCBI Taxonomy" id="147425"/>
    <lineage>
        <taxon>Eukaryota</taxon>
        <taxon>Viridiplantae</taxon>
        <taxon>Streptophyta</taxon>
        <taxon>Embryophyta</taxon>
        <taxon>Tracheophyta</taxon>
        <taxon>Spermatophyta</taxon>
        <taxon>Magnoliopsida</taxon>
        <taxon>eudicotyledons</taxon>
        <taxon>Gunneridae</taxon>
        <taxon>Pentapetalae</taxon>
        <taxon>asterids</taxon>
        <taxon>lamiids</taxon>
        <taxon>Solanales</taxon>
        <taxon>Solanaceae</taxon>
        <taxon>Solanoideae</taxon>
        <taxon>Solaneae</taxon>
        <taxon>Solanum</taxon>
    </lineage>
</organism>
<gene>
    <name evidence="1" type="ORF">RDI58_008606</name>
</gene>
<evidence type="ECO:0000313" key="1">
    <source>
        <dbReference type="EMBL" id="KAK6795153.1"/>
    </source>
</evidence>
<reference evidence="1 2" key="1">
    <citation type="submission" date="2024-02" db="EMBL/GenBank/DDBJ databases">
        <title>de novo genome assembly of Solanum bulbocastanum strain 11H21.</title>
        <authorList>
            <person name="Hosaka A.J."/>
        </authorList>
    </citation>
    <scope>NUCLEOTIDE SEQUENCE [LARGE SCALE GENOMIC DNA]</scope>
    <source>
        <tissue evidence="1">Young leaves</tissue>
    </source>
</reference>
<name>A0AAN8TVB9_SOLBU</name>